<dbReference type="InterPro" id="IPR036291">
    <property type="entry name" value="NAD(P)-bd_dom_sf"/>
</dbReference>
<keyword evidence="12" id="KW-1185">Reference proteome</keyword>
<comment type="similarity">
    <text evidence="1 5 8">Belongs to the pyrroline-5-carboxylate reductase family.</text>
</comment>
<dbReference type="SUPFAM" id="SSF48179">
    <property type="entry name" value="6-phosphogluconate dehydrogenase C-terminal domain-like"/>
    <property type="match status" value="1"/>
</dbReference>
<sequence length="273" mass="28408">MANIAVLGGGRIAEALISGLIEAGADPRKIRVTNRSAERGKELRETYGVMDLRDNTQAVDGADFAFICLKPDAVVSVLNEVSDTLEDNDHTTTVVSMAAGVSLSTLEDTLSAGTPILRVMPNTPMLLGAGMSAIAPGRFAHEEHIEAVKELLETVGEVMVIKESKMDAVTALSGSAPAYFFLMAEALTDAGVALGLDRESAAVLSAASIHGAGVMLRESGDSAVELRANVSSPAGTTVAAIQAFEEAGIRSAFYEATQACVRRAEALGQENAE</sequence>
<dbReference type="Pfam" id="PF14748">
    <property type="entry name" value="P5CR_dimer"/>
    <property type="match status" value="1"/>
</dbReference>
<keyword evidence="5 8" id="KW-0641">Proline biosynthesis</keyword>
<feature type="domain" description="Pyrroline-5-carboxylate reductase dimerisation" evidence="10">
    <location>
        <begin position="163"/>
        <end position="266"/>
    </location>
</feature>
<organism evidence="11 12">
    <name type="scientific">Corynebacterium spheniscorum</name>
    <dbReference type="NCBI Taxonomy" id="185761"/>
    <lineage>
        <taxon>Bacteria</taxon>
        <taxon>Bacillati</taxon>
        <taxon>Actinomycetota</taxon>
        <taxon>Actinomycetes</taxon>
        <taxon>Mycobacteriales</taxon>
        <taxon>Corynebacteriaceae</taxon>
        <taxon>Corynebacterium</taxon>
    </lineage>
</organism>
<dbReference type="RefSeq" id="WP_092286347.1">
    <property type="nucleotide sequence ID" value="NZ_FOPJ01000011.1"/>
</dbReference>
<protein>
    <recommendedName>
        <fullName evidence="5 6">Pyrroline-5-carboxylate reductase</fullName>
        <shortName evidence="5">P5C reductase</shortName>
        <shortName evidence="5">P5CR</shortName>
        <ecNumber evidence="5 6">1.5.1.2</ecNumber>
    </recommendedName>
    <alternativeName>
        <fullName evidence="5">PCA reductase</fullName>
    </alternativeName>
</protein>
<dbReference type="OrthoDB" id="9805754at2"/>
<dbReference type="InterPro" id="IPR053790">
    <property type="entry name" value="P5CR-like_CS"/>
</dbReference>
<dbReference type="UniPathway" id="UPA00098">
    <property type="reaction ID" value="UER00361"/>
</dbReference>
<proteinExistence type="inferred from homology"/>
<dbReference type="HAMAP" id="MF_01925">
    <property type="entry name" value="P5C_reductase"/>
    <property type="match status" value="1"/>
</dbReference>
<comment type="catalytic activity">
    <reaction evidence="5">
        <text>L-proline + NAD(+) = (S)-1-pyrroline-5-carboxylate + NADH + 2 H(+)</text>
        <dbReference type="Rhea" id="RHEA:14105"/>
        <dbReference type="ChEBI" id="CHEBI:15378"/>
        <dbReference type="ChEBI" id="CHEBI:17388"/>
        <dbReference type="ChEBI" id="CHEBI:57540"/>
        <dbReference type="ChEBI" id="CHEBI:57945"/>
        <dbReference type="ChEBI" id="CHEBI:60039"/>
        <dbReference type="EC" id="1.5.1.2"/>
    </reaction>
</comment>
<dbReference type="PIRSF" id="PIRSF000193">
    <property type="entry name" value="Pyrrol-5-carb_rd"/>
    <property type="match status" value="1"/>
</dbReference>
<keyword evidence="5" id="KW-0963">Cytoplasm</keyword>
<feature type="binding site" evidence="7">
    <location>
        <position position="55"/>
    </location>
    <ligand>
        <name>NADPH</name>
        <dbReference type="ChEBI" id="CHEBI:57783"/>
    </ligand>
</feature>
<reference evidence="11 12" key="1">
    <citation type="submission" date="2016-10" db="EMBL/GenBank/DDBJ databases">
        <authorList>
            <person name="de Groot N.N."/>
        </authorList>
    </citation>
    <scope>NUCLEOTIDE SEQUENCE [LARGE SCALE GENOMIC DNA]</scope>
    <source>
        <strain>J11</strain>
        <strain evidence="12">PG 39</strain>
    </source>
</reference>
<dbReference type="PANTHER" id="PTHR11645">
    <property type="entry name" value="PYRROLINE-5-CARBOXYLATE REDUCTASE"/>
    <property type="match status" value="1"/>
</dbReference>
<dbReference type="PANTHER" id="PTHR11645:SF0">
    <property type="entry name" value="PYRROLINE-5-CARBOXYLATE REDUCTASE 3"/>
    <property type="match status" value="1"/>
</dbReference>
<comment type="subcellular location">
    <subcellularLocation>
        <location evidence="5">Cytoplasm</location>
    </subcellularLocation>
</comment>
<dbReference type="Gene3D" id="3.40.50.720">
    <property type="entry name" value="NAD(P)-binding Rossmann-like Domain"/>
    <property type="match status" value="1"/>
</dbReference>
<evidence type="ECO:0000256" key="8">
    <source>
        <dbReference type="RuleBase" id="RU003903"/>
    </source>
</evidence>
<evidence type="ECO:0000256" key="3">
    <source>
        <dbReference type="ARBA" id="ARBA00023002"/>
    </source>
</evidence>
<evidence type="ECO:0000256" key="5">
    <source>
        <dbReference type="HAMAP-Rule" id="MF_01925"/>
    </source>
</evidence>
<feature type="domain" description="Pyrroline-5-carboxylate reductase catalytic N-terminal" evidence="9">
    <location>
        <begin position="4"/>
        <end position="100"/>
    </location>
</feature>
<dbReference type="GO" id="GO:0055129">
    <property type="term" value="P:L-proline biosynthetic process"/>
    <property type="evidence" value="ECO:0007669"/>
    <property type="project" value="UniProtKB-UniRule"/>
</dbReference>
<evidence type="ECO:0000313" key="12">
    <source>
        <dbReference type="Proteomes" id="UP000199065"/>
    </source>
</evidence>
<gene>
    <name evidence="5" type="primary">proC</name>
    <name evidence="11" type="ORF">SAMN05660282_01674</name>
</gene>
<evidence type="ECO:0000259" key="10">
    <source>
        <dbReference type="Pfam" id="PF14748"/>
    </source>
</evidence>
<keyword evidence="2 5" id="KW-0521">NADP</keyword>
<dbReference type="STRING" id="185761.SAMN05660282_01674"/>
<dbReference type="Pfam" id="PF03807">
    <property type="entry name" value="F420_oxidored"/>
    <property type="match status" value="1"/>
</dbReference>
<dbReference type="GO" id="GO:0005737">
    <property type="term" value="C:cytoplasm"/>
    <property type="evidence" value="ECO:0007669"/>
    <property type="project" value="UniProtKB-SubCell"/>
</dbReference>
<name>A0A1I2U228_9CORY</name>
<dbReference type="InterPro" id="IPR029036">
    <property type="entry name" value="P5CR_dimer"/>
</dbReference>
<dbReference type="FunFam" id="1.10.3730.10:FF:000001">
    <property type="entry name" value="Pyrroline-5-carboxylate reductase"/>
    <property type="match status" value="1"/>
</dbReference>
<evidence type="ECO:0000256" key="4">
    <source>
        <dbReference type="ARBA" id="ARBA00058118"/>
    </source>
</evidence>
<keyword evidence="5 8" id="KW-0028">Amino-acid biosynthesis</keyword>
<evidence type="ECO:0000256" key="1">
    <source>
        <dbReference type="ARBA" id="ARBA00005525"/>
    </source>
</evidence>
<keyword evidence="3 5" id="KW-0560">Oxidoreductase</keyword>
<dbReference type="Proteomes" id="UP000199065">
    <property type="component" value="Unassembled WGS sequence"/>
</dbReference>
<comment type="catalytic activity">
    <reaction evidence="5 8">
        <text>L-proline + NADP(+) = (S)-1-pyrroline-5-carboxylate + NADPH + 2 H(+)</text>
        <dbReference type="Rhea" id="RHEA:14109"/>
        <dbReference type="ChEBI" id="CHEBI:15378"/>
        <dbReference type="ChEBI" id="CHEBI:17388"/>
        <dbReference type="ChEBI" id="CHEBI:57783"/>
        <dbReference type="ChEBI" id="CHEBI:58349"/>
        <dbReference type="ChEBI" id="CHEBI:60039"/>
        <dbReference type="EC" id="1.5.1.2"/>
    </reaction>
</comment>
<dbReference type="AlphaFoldDB" id="A0A1I2U228"/>
<dbReference type="SUPFAM" id="SSF51735">
    <property type="entry name" value="NAD(P)-binding Rossmann-fold domains"/>
    <property type="match status" value="1"/>
</dbReference>
<dbReference type="InterPro" id="IPR028939">
    <property type="entry name" value="P5C_Rdtase_cat_N"/>
</dbReference>
<accession>A0A1I2U228</accession>
<dbReference type="PROSITE" id="PS00521">
    <property type="entry name" value="P5CR"/>
    <property type="match status" value="1"/>
</dbReference>
<dbReference type="Gene3D" id="1.10.3730.10">
    <property type="entry name" value="ProC C-terminal domain-like"/>
    <property type="match status" value="1"/>
</dbReference>
<comment type="pathway">
    <text evidence="5 8">Amino-acid biosynthesis; L-proline biosynthesis; L-proline from L-glutamate 5-semialdehyde: step 1/1.</text>
</comment>
<dbReference type="EC" id="1.5.1.2" evidence="5 6"/>
<evidence type="ECO:0000256" key="7">
    <source>
        <dbReference type="PIRSR" id="PIRSR000193-1"/>
    </source>
</evidence>
<dbReference type="NCBIfam" id="TIGR00112">
    <property type="entry name" value="proC"/>
    <property type="match status" value="1"/>
</dbReference>
<dbReference type="InterPro" id="IPR008927">
    <property type="entry name" value="6-PGluconate_DH-like_C_sf"/>
</dbReference>
<evidence type="ECO:0000259" key="9">
    <source>
        <dbReference type="Pfam" id="PF03807"/>
    </source>
</evidence>
<evidence type="ECO:0000256" key="2">
    <source>
        <dbReference type="ARBA" id="ARBA00022857"/>
    </source>
</evidence>
<dbReference type="EMBL" id="FOPJ01000011">
    <property type="protein sequence ID" value="SFG70479.1"/>
    <property type="molecule type" value="Genomic_DNA"/>
</dbReference>
<comment type="function">
    <text evidence="4 5">Catalyzes the reduction of 1-pyrroline-5-carboxylate (PCA) to L-proline.</text>
</comment>
<evidence type="ECO:0000313" key="11">
    <source>
        <dbReference type="EMBL" id="SFG70479.1"/>
    </source>
</evidence>
<dbReference type="GO" id="GO:0004735">
    <property type="term" value="F:pyrroline-5-carboxylate reductase activity"/>
    <property type="evidence" value="ECO:0007669"/>
    <property type="project" value="UniProtKB-UniRule"/>
</dbReference>
<dbReference type="InterPro" id="IPR000304">
    <property type="entry name" value="Pyrroline-COOH_reductase"/>
</dbReference>
<evidence type="ECO:0000256" key="6">
    <source>
        <dbReference type="NCBIfam" id="TIGR00112"/>
    </source>
</evidence>